<feature type="compositionally biased region" description="Polar residues" evidence="1">
    <location>
        <begin position="166"/>
        <end position="191"/>
    </location>
</feature>
<evidence type="ECO:0000313" key="2">
    <source>
        <dbReference type="EMBL" id="OMJ73948.1"/>
    </source>
</evidence>
<dbReference type="Proteomes" id="UP000187209">
    <property type="component" value="Unassembled WGS sequence"/>
</dbReference>
<organism evidence="2 3">
    <name type="scientific">Stentor coeruleus</name>
    <dbReference type="NCBI Taxonomy" id="5963"/>
    <lineage>
        <taxon>Eukaryota</taxon>
        <taxon>Sar</taxon>
        <taxon>Alveolata</taxon>
        <taxon>Ciliophora</taxon>
        <taxon>Postciliodesmatophora</taxon>
        <taxon>Heterotrichea</taxon>
        <taxon>Heterotrichida</taxon>
        <taxon>Stentoridae</taxon>
        <taxon>Stentor</taxon>
    </lineage>
</organism>
<accession>A0A1R2BAZ1</accession>
<proteinExistence type="predicted"/>
<evidence type="ECO:0000313" key="3">
    <source>
        <dbReference type="Proteomes" id="UP000187209"/>
    </source>
</evidence>
<keyword evidence="3" id="KW-1185">Reference proteome</keyword>
<gene>
    <name evidence="2" type="ORF">SteCoe_27257</name>
</gene>
<dbReference type="EMBL" id="MPUH01000785">
    <property type="protein sequence ID" value="OMJ73948.1"/>
    <property type="molecule type" value="Genomic_DNA"/>
</dbReference>
<evidence type="ECO:0000256" key="1">
    <source>
        <dbReference type="SAM" id="MobiDB-lite"/>
    </source>
</evidence>
<comment type="caution">
    <text evidence="2">The sequence shown here is derived from an EMBL/GenBank/DDBJ whole genome shotgun (WGS) entry which is preliminary data.</text>
</comment>
<protein>
    <submittedName>
        <fullName evidence="2">Uncharacterized protein</fullName>
    </submittedName>
</protein>
<name>A0A1R2BAZ1_9CILI</name>
<reference evidence="2 3" key="1">
    <citation type="submission" date="2016-11" db="EMBL/GenBank/DDBJ databases">
        <title>The macronuclear genome of Stentor coeruleus: a giant cell with tiny introns.</title>
        <authorList>
            <person name="Slabodnick M."/>
            <person name="Ruby J.G."/>
            <person name="Reiff S.B."/>
            <person name="Swart E.C."/>
            <person name="Gosai S."/>
            <person name="Prabakaran S."/>
            <person name="Witkowska E."/>
            <person name="Larue G.E."/>
            <person name="Fisher S."/>
            <person name="Freeman R.M."/>
            <person name="Gunawardena J."/>
            <person name="Chu W."/>
            <person name="Stover N.A."/>
            <person name="Gregory B.D."/>
            <person name="Nowacki M."/>
            <person name="Derisi J."/>
            <person name="Roy S.W."/>
            <person name="Marshall W.F."/>
            <person name="Sood P."/>
        </authorList>
    </citation>
    <scope>NUCLEOTIDE SEQUENCE [LARGE SCALE GENOMIC DNA]</scope>
    <source>
        <strain evidence="2">WM001</strain>
    </source>
</reference>
<sequence length="280" mass="31795">MAYIKHKKLSSDQNIENLKKSPFSSRNCSPTGHLIKNSFIQALSNYTKSTNITVLSKQDLIILLHKLEFLTNDSVSSEETENINYMWGLISLDSHTTISDSVSYLLCLLDLKIPNSLIQSSIVFKHLPDNDYAYIKANSMELLRNYLESVYTRTKQDHNFILQNSAKETPQPLQVNNSRTKTPRTSFSSRAETPKMNEVRRKAPSFDKKLTPKVPKSGSGIKFARGRLKRSESRSRTHSKEHSAVAVSNIKRKASPAVDIELSKRHGSKNKLILYIKVKD</sequence>
<dbReference type="AlphaFoldDB" id="A0A1R2BAZ1"/>
<feature type="region of interest" description="Disordered" evidence="1">
    <location>
        <begin position="166"/>
        <end position="199"/>
    </location>
</feature>